<evidence type="ECO:0008006" key="3">
    <source>
        <dbReference type="Google" id="ProtNLM"/>
    </source>
</evidence>
<reference evidence="2" key="1">
    <citation type="journal article" date="2019" name="Int. J. Syst. Evol. Microbiol.">
        <title>The Global Catalogue of Microorganisms (GCM) 10K type strain sequencing project: providing services to taxonomists for standard genome sequencing and annotation.</title>
        <authorList>
            <consortium name="The Broad Institute Genomics Platform"/>
            <consortium name="The Broad Institute Genome Sequencing Center for Infectious Disease"/>
            <person name="Wu L."/>
            <person name="Ma J."/>
        </authorList>
    </citation>
    <scope>NUCLEOTIDE SEQUENCE [LARGE SCALE GENOMIC DNA]</scope>
    <source>
        <strain evidence="2">CCUG 49018</strain>
    </source>
</reference>
<accession>A0ABW3VD61</accession>
<name>A0ABW3VD61_9PSEU</name>
<proteinExistence type="predicted"/>
<comment type="caution">
    <text evidence="1">The sequence shown here is derived from an EMBL/GenBank/DDBJ whole genome shotgun (WGS) entry which is preliminary data.</text>
</comment>
<keyword evidence="2" id="KW-1185">Reference proteome</keyword>
<dbReference type="RefSeq" id="WP_013675233.1">
    <property type="nucleotide sequence ID" value="NZ_BAABKS010000074.1"/>
</dbReference>
<dbReference type="Proteomes" id="UP001597182">
    <property type="component" value="Unassembled WGS sequence"/>
</dbReference>
<gene>
    <name evidence="1" type="ORF">ACFQ34_03115</name>
</gene>
<organism evidence="1 2">
    <name type="scientific">Pseudonocardia benzenivorans</name>
    <dbReference type="NCBI Taxonomy" id="228005"/>
    <lineage>
        <taxon>Bacteria</taxon>
        <taxon>Bacillati</taxon>
        <taxon>Actinomycetota</taxon>
        <taxon>Actinomycetes</taxon>
        <taxon>Pseudonocardiales</taxon>
        <taxon>Pseudonocardiaceae</taxon>
        <taxon>Pseudonocardia</taxon>
    </lineage>
</organism>
<dbReference type="EMBL" id="JBHTMB010000021">
    <property type="protein sequence ID" value="MFD1232265.1"/>
    <property type="molecule type" value="Genomic_DNA"/>
</dbReference>
<sequence>MSTFARVLGALTTAYGVATIVRPAVLTGPTGLGPRGGDPSPPVATLVRAVGVRDAVSGLAVALAPRGRALQLALAVRVAADVGDAVTLGTAISDRDAARRTVAVAGGWAALNALALATARP</sequence>
<protein>
    <recommendedName>
        <fullName evidence="3">DUF4267 domain-containing protein</fullName>
    </recommendedName>
</protein>
<evidence type="ECO:0000313" key="2">
    <source>
        <dbReference type="Proteomes" id="UP001597182"/>
    </source>
</evidence>
<evidence type="ECO:0000313" key="1">
    <source>
        <dbReference type="EMBL" id="MFD1232265.1"/>
    </source>
</evidence>